<accession>A0A6A6TAJ4</accession>
<feature type="domain" description="FAD-binding PCMH-type" evidence="5">
    <location>
        <begin position="41"/>
        <end position="210"/>
    </location>
</feature>
<dbReference type="InterPro" id="IPR006094">
    <property type="entry name" value="Oxid_FAD_bind_N"/>
</dbReference>
<dbReference type="PROSITE" id="PS51387">
    <property type="entry name" value="FAD_PCMH"/>
    <property type="match status" value="1"/>
</dbReference>
<dbReference type="Proteomes" id="UP000799324">
    <property type="component" value="Unassembled WGS sequence"/>
</dbReference>
<dbReference type="PANTHER" id="PTHR42973">
    <property type="entry name" value="BINDING OXIDOREDUCTASE, PUTATIVE (AFU_ORTHOLOGUE AFUA_1G17690)-RELATED"/>
    <property type="match status" value="1"/>
</dbReference>
<reference evidence="6" key="1">
    <citation type="journal article" date="2020" name="Stud. Mycol.">
        <title>101 Dothideomycetes genomes: a test case for predicting lifestyles and emergence of pathogens.</title>
        <authorList>
            <person name="Haridas S."/>
            <person name="Albert R."/>
            <person name="Binder M."/>
            <person name="Bloem J."/>
            <person name="Labutti K."/>
            <person name="Salamov A."/>
            <person name="Andreopoulos B."/>
            <person name="Baker S."/>
            <person name="Barry K."/>
            <person name="Bills G."/>
            <person name="Bluhm B."/>
            <person name="Cannon C."/>
            <person name="Castanera R."/>
            <person name="Culley D."/>
            <person name="Daum C."/>
            <person name="Ezra D."/>
            <person name="Gonzalez J."/>
            <person name="Henrissat B."/>
            <person name="Kuo A."/>
            <person name="Liang C."/>
            <person name="Lipzen A."/>
            <person name="Lutzoni F."/>
            <person name="Magnuson J."/>
            <person name="Mondo S."/>
            <person name="Nolan M."/>
            <person name="Ohm R."/>
            <person name="Pangilinan J."/>
            <person name="Park H.-J."/>
            <person name="Ramirez L."/>
            <person name="Alfaro M."/>
            <person name="Sun H."/>
            <person name="Tritt A."/>
            <person name="Yoshinaga Y."/>
            <person name="Zwiers L.-H."/>
            <person name="Turgeon B."/>
            <person name="Goodwin S."/>
            <person name="Spatafora J."/>
            <person name="Crous P."/>
            <person name="Grigoriev I."/>
        </authorList>
    </citation>
    <scope>NUCLEOTIDE SEQUENCE</scope>
    <source>
        <strain evidence="6">CBS 122681</strain>
    </source>
</reference>
<dbReference type="PANTHER" id="PTHR42973:SF7">
    <property type="entry name" value="FAD-BINDING PCMH-TYPE DOMAIN-CONTAINING PROTEIN"/>
    <property type="match status" value="1"/>
</dbReference>
<comment type="similarity">
    <text evidence="1">Belongs to the oxygen-dependent FAD-linked oxidoreductase family.</text>
</comment>
<keyword evidence="3" id="KW-0274">FAD</keyword>
<gene>
    <name evidence="6" type="ORF">K491DRAFT_767845</name>
</gene>
<dbReference type="InterPro" id="IPR016166">
    <property type="entry name" value="FAD-bd_PCMH"/>
</dbReference>
<keyword evidence="7" id="KW-1185">Reference proteome</keyword>
<dbReference type="AlphaFoldDB" id="A0A6A6TAJ4"/>
<dbReference type="GO" id="GO:0016491">
    <property type="term" value="F:oxidoreductase activity"/>
    <property type="evidence" value="ECO:0007669"/>
    <property type="project" value="UniProtKB-KW"/>
</dbReference>
<keyword evidence="2" id="KW-0285">Flavoprotein</keyword>
<dbReference type="EMBL" id="MU004338">
    <property type="protein sequence ID" value="KAF2656261.1"/>
    <property type="molecule type" value="Genomic_DNA"/>
</dbReference>
<protein>
    <submittedName>
        <fullName evidence="6">FAD-binding domain-containing protein</fullName>
    </submittedName>
</protein>
<evidence type="ECO:0000256" key="3">
    <source>
        <dbReference type="ARBA" id="ARBA00022827"/>
    </source>
</evidence>
<proteinExistence type="inferred from homology"/>
<dbReference type="InterPro" id="IPR016169">
    <property type="entry name" value="FAD-bd_PCMH_sub2"/>
</dbReference>
<dbReference type="InterPro" id="IPR050416">
    <property type="entry name" value="FAD-linked_Oxidoreductase"/>
</dbReference>
<sequence>MKANILSELEPLGHSIPDLEILTDQSSAKFRTFAERWSDIDRKTPAAILLPTTEEQIQKVVQWASETTVPFVAKSGGHSTWSTIDETGVIVDLSNYSGIEVDVEAHTATLKGSIVAKQVAVALAEHGLFTALGNGNPVGAIPYFLGGGASVVTSITGYGSDQILSARMIDANGTLVEVTETKEPDLLYALRGAGQFFGVETELTVKTYPFAKLGNEEGLIWTGIFMFPVHRADEVCSSMQVLMDDSSQATAGLLMLMAPPPARNPMIAVAARYTGNPDDAQNAYKALYDLKPVFAKGAAIPLHCVADGRDAFNAHGGFKDFGVVGLPRFDKAAFLEVVEVWKDLITNCPDAIDTSFNFQWDSRLAKAPGFESANSLHDIRFWLNNFIWYRDPTSRERVDAANKKSIEIMRGPDETEYVDFVNGTRSGPIELRFRNEHRLAKLRALKKKWDPRGVFTRELID</sequence>
<dbReference type="Gene3D" id="3.40.462.20">
    <property type="match status" value="1"/>
</dbReference>
<keyword evidence="4" id="KW-0560">Oxidoreductase</keyword>
<dbReference type="SUPFAM" id="SSF56176">
    <property type="entry name" value="FAD-binding/transporter-associated domain-like"/>
    <property type="match status" value="1"/>
</dbReference>
<dbReference type="GO" id="GO:0071949">
    <property type="term" value="F:FAD binding"/>
    <property type="evidence" value="ECO:0007669"/>
    <property type="project" value="InterPro"/>
</dbReference>
<evidence type="ECO:0000256" key="1">
    <source>
        <dbReference type="ARBA" id="ARBA00005466"/>
    </source>
</evidence>
<name>A0A6A6TAJ4_9PLEO</name>
<evidence type="ECO:0000256" key="4">
    <source>
        <dbReference type="ARBA" id="ARBA00023002"/>
    </source>
</evidence>
<dbReference type="Pfam" id="PF01565">
    <property type="entry name" value="FAD_binding_4"/>
    <property type="match status" value="1"/>
</dbReference>
<evidence type="ECO:0000313" key="7">
    <source>
        <dbReference type="Proteomes" id="UP000799324"/>
    </source>
</evidence>
<evidence type="ECO:0000259" key="5">
    <source>
        <dbReference type="PROSITE" id="PS51387"/>
    </source>
</evidence>
<dbReference type="InterPro" id="IPR036318">
    <property type="entry name" value="FAD-bd_PCMH-like_sf"/>
</dbReference>
<organism evidence="6 7">
    <name type="scientific">Lophiostoma macrostomum CBS 122681</name>
    <dbReference type="NCBI Taxonomy" id="1314788"/>
    <lineage>
        <taxon>Eukaryota</taxon>
        <taxon>Fungi</taxon>
        <taxon>Dikarya</taxon>
        <taxon>Ascomycota</taxon>
        <taxon>Pezizomycotina</taxon>
        <taxon>Dothideomycetes</taxon>
        <taxon>Pleosporomycetidae</taxon>
        <taxon>Pleosporales</taxon>
        <taxon>Lophiostomataceae</taxon>
        <taxon>Lophiostoma</taxon>
    </lineage>
</organism>
<evidence type="ECO:0000256" key="2">
    <source>
        <dbReference type="ARBA" id="ARBA00022630"/>
    </source>
</evidence>
<dbReference type="OrthoDB" id="415825at2759"/>
<evidence type="ECO:0000313" key="6">
    <source>
        <dbReference type="EMBL" id="KAF2656261.1"/>
    </source>
</evidence>
<dbReference type="Gene3D" id="3.30.465.10">
    <property type="match status" value="1"/>
</dbReference>